<evidence type="ECO:0000256" key="5">
    <source>
        <dbReference type="ARBA" id="ARBA00023136"/>
    </source>
</evidence>
<feature type="compositionally biased region" description="Polar residues" evidence="6">
    <location>
        <begin position="291"/>
        <end position="310"/>
    </location>
</feature>
<gene>
    <name evidence="9" type="ORF">IE077_001731</name>
</gene>
<comment type="caution">
    <text evidence="9">The sequence shown here is derived from an EMBL/GenBank/DDBJ whole genome shotgun (WGS) entry which is preliminary data.</text>
</comment>
<evidence type="ECO:0000313" key="10">
    <source>
        <dbReference type="Proteomes" id="UP000823046"/>
    </source>
</evidence>
<dbReference type="PROSITE" id="PS51837">
    <property type="entry name" value="LITAF"/>
    <property type="match status" value="1"/>
</dbReference>
<dbReference type="Proteomes" id="UP000823046">
    <property type="component" value="Unassembled WGS sequence"/>
</dbReference>
<dbReference type="SMART" id="SM00714">
    <property type="entry name" value="LITAF"/>
    <property type="match status" value="1"/>
</dbReference>
<feature type="transmembrane region" description="Helical" evidence="7">
    <location>
        <begin position="41"/>
        <end position="65"/>
    </location>
</feature>
<accession>A0ABQ7JCK4</accession>
<dbReference type="PANTHER" id="PTHR23292">
    <property type="entry name" value="LIPOPOLYSACCHARIDE-INDUCED TUMOR NECROSIS FACTOR-ALPHA FACTOR"/>
    <property type="match status" value="1"/>
</dbReference>
<keyword evidence="3" id="KW-0479">Metal-binding</keyword>
<keyword evidence="5 7" id="KW-0472">Membrane</keyword>
<feature type="non-terminal residue" evidence="9">
    <location>
        <position position="369"/>
    </location>
</feature>
<keyword evidence="4" id="KW-0862">Zinc</keyword>
<organism evidence="9 10">
    <name type="scientific">Cardiosporidium cionae</name>
    <dbReference type="NCBI Taxonomy" id="476202"/>
    <lineage>
        <taxon>Eukaryota</taxon>
        <taxon>Sar</taxon>
        <taxon>Alveolata</taxon>
        <taxon>Apicomplexa</taxon>
        <taxon>Aconoidasida</taxon>
        <taxon>Nephromycida</taxon>
        <taxon>Cardiosporidium</taxon>
    </lineage>
</organism>
<feature type="domain" description="LITAF" evidence="8">
    <location>
        <begin position="4"/>
        <end position="88"/>
    </location>
</feature>
<comment type="similarity">
    <text evidence="2">Belongs to the CDIP1/LITAF family.</text>
</comment>
<evidence type="ECO:0000259" key="8">
    <source>
        <dbReference type="PROSITE" id="PS51837"/>
    </source>
</evidence>
<dbReference type="InterPro" id="IPR006629">
    <property type="entry name" value="LITAF"/>
</dbReference>
<protein>
    <recommendedName>
        <fullName evidence="8">LITAF domain-containing protein</fullName>
    </recommendedName>
</protein>
<name>A0ABQ7JCK4_9APIC</name>
<evidence type="ECO:0000256" key="6">
    <source>
        <dbReference type="SAM" id="MobiDB-lite"/>
    </source>
</evidence>
<feature type="region of interest" description="Disordered" evidence="6">
    <location>
        <begin position="272"/>
        <end position="369"/>
    </location>
</feature>
<evidence type="ECO:0000313" key="9">
    <source>
        <dbReference type="EMBL" id="KAF8821689.1"/>
    </source>
</evidence>
<dbReference type="PANTHER" id="PTHR23292:SF6">
    <property type="entry name" value="FI16602P1-RELATED"/>
    <property type="match status" value="1"/>
</dbReference>
<dbReference type="Pfam" id="PF10601">
    <property type="entry name" value="zf-LITAF-like"/>
    <property type="match status" value="1"/>
</dbReference>
<dbReference type="EMBL" id="JADAQX010000144">
    <property type="protein sequence ID" value="KAF8821689.1"/>
    <property type="molecule type" value="Genomic_DNA"/>
</dbReference>
<evidence type="ECO:0000256" key="7">
    <source>
        <dbReference type="SAM" id="Phobius"/>
    </source>
</evidence>
<keyword evidence="10" id="KW-1185">Reference proteome</keyword>
<comment type="subcellular location">
    <subcellularLocation>
        <location evidence="1">Membrane</location>
        <topology evidence="1">Peripheral membrane protein</topology>
    </subcellularLocation>
</comment>
<feature type="transmembrane region" description="Helical" evidence="7">
    <location>
        <begin position="114"/>
        <end position="131"/>
    </location>
</feature>
<keyword evidence="7" id="KW-1133">Transmembrane helix</keyword>
<sequence>MAKSREDALDNSTIFVDSPVHCSCPYCNRKVVTLVEFQTSWLTILLSLIVFLFFGWFTLCMLPFLWSLFQDCVHICPSCLNEIHRRRRISFPKIKRDIVTVRCGSCAVILSRKYVIMLGVMTSLLLFFYGTRKFLKVWKFPTISKGTFIDASWIEYREACGRKNQLGNSLRAEREFETKYLGRTVRWNGKVLLVANAFWTKTFLFIRMDPRQSRFINDPDIAVLFGDELNSVVADILPNDFIEFETTLTSLGRRGQPHFGYLWNVTKIESNSGESAKDDFSSVGSIPAGSDANNDSIAMSDSWEDSSVQFSGRRAAMTDSDTMEAATADSDTMEAVTADSDTMEAATADSDTMEAATADSDTMEAATAD</sequence>
<evidence type="ECO:0000256" key="3">
    <source>
        <dbReference type="ARBA" id="ARBA00022723"/>
    </source>
</evidence>
<proteinExistence type="inferred from homology"/>
<evidence type="ECO:0000256" key="2">
    <source>
        <dbReference type="ARBA" id="ARBA00005975"/>
    </source>
</evidence>
<evidence type="ECO:0000256" key="1">
    <source>
        <dbReference type="ARBA" id="ARBA00004170"/>
    </source>
</evidence>
<dbReference type="InterPro" id="IPR037519">
    <property type="entry name" value="LITAF_fam"/>
</dbReference>
<keyword evidence="7" id="KW-0812">Transmembrane</keyword>
<evidence type="ECO:0000256" key="4">
    <source>
        <dbReference type="ARBA" id="ARBA00022833"/>
    </source>
</evidence>
<reference evidence="9 10" key="1">
    <citation type="journal article" date="2020" name="bioRxiv">
        <title>Metabolic contributions of an alphaproteobacterial endosymbiont in the apicomplexan Cardiosporidium cionae.</title>
        <authorList>
            <person name="Hunter E.S."/>
            <person name="Paight C.J."/>
            <person name="Lane C.E."/>
        </authorList>
    </citation>
    <scope>NUCLEOTIDE SEQUENCE [LARGE SCALE GENOMIC DNA]</scope>
    <source>
        <strain evidence="9">ESH_2018</strain>
    </source>
</reference>